<feature type="transmembrane region" description="Helical" evidence="1">
    <location>
        <begin position="110"/>
        <end position="126"/>
    </location>
</feature>
<dbReference type="RefSeq" id="WP_192732177.1">
    <property type="nucleotide sequence ID" value="NZ_BAAAVL010000010.1"/>
</dbReference>
<dbReference type="Proteomes" id="UP000620262">
    <property type="component" value="Unassembled WGS sequence"/>
</dbReference>
<gene>
    <name evidence="2" type="ORF">H4W29_005852</name>
</gene>
<reference evidence="2 3" key="1">
    <citation type="submission" date="2020-10" db="EMBL/GenBank/DDBJ databases">
        <title>Sequencing the genomes of 1000 actinobacteria strains.</title>
        <authorList>
            <person name="Klenk H.-P."/>
        </authorList>
    </citation>
    <scope>NUCLEOTIDE SEQUENCE [LARGE SCALE GENOMIC DNA]</scope>
    <source>
        <strain evidence="2 3">DSM 7307</strain>
    </source>
</reference>
<keyword evidence="1" id="KW-1133">Transmembrane helix</keyword>
<feature type="transmembrane region" description="Helical" evidence="1">
    <location>
        <begin position="157"/>
        <end position="178"/>
    </location>
</feature>
<protein>
    <submittedName>
        <fullName evidence="2">Uncharacterized protein</fullName>
    </submittedName>
</protein>
<organism evidence="2 3">
    <name type="scientific">Rhizobium viscosum</name>
    <name type="common">Arthrobacter viscosus</name>
    <dbReference type="NCBI Taxonomy" id="1673"/>
    <lineage>
        <taxon>Bacteria</taxon>
        <taxon>Pseudomonadati</taxon>
        <taxon>Pseudomonadota</taxon>
        <taxon>Alphaproteobacteria</taxon>
        <taxon>Hyphomicrobiales</taxon>
        <taxon>Rhizobiaceae</taxon>
        <taxon>Rhizobium/Agrobacterium group</taxon>
        <taxon>Rhizobium</taxon>
    </lineage>
</organism>
<name>A0ABR9IZG5_RHIVS</name>
<keyword evidence="1" id="KW-0472">Membrane</keyword>
<proteinExistence type="predicted"/>
<feature type="transmembrane region" description="Helical" evidence="1">
    <location>
        <begin position="15"/>
        <end position="36"/>
    </location>
</feature>
<evidence type="ECO:0000256" key="1">
    <source>
        <dbReference type="SAM" id="Phobius"/>
    </source>
</evidence>
<dbReference type="EMBL" id="JADBEC010000002">
    <property type="protein sequence ID" value="MBE1508607.1"/>
    <property type="molecule type" value="Genomic_DNA"/>
</dbReference>
<keyword evidence="1" id="KW-0812">Transmembrane</keyword>
<feature type="transmembrane region" description="Helical" evidence="1">
    <location>
        <begin position="76"/>
        <end position="98"/>
    </location>
</feature>
<sequence>MTEHDGAQAHRTKAIWIWFWVLAFFSGATWITMWRLPTTGVCYFRDVWLLRSFWFQNLTMFDEITNLVYSDSQQCVLFAVRSILSLYIAVLAGVFVFLSRNADHIPPANRPVLIVVSVFLLGYLIFRDGFNDQYHGYRAGFSYRTYDSINWLIAKSIFRMICVYALVVVWGLQAVRLWHWSAVSSDNK</sequence>
<accession>A0ABR9IZG5</accession>
<evidence type="ECO:0000313" key="2">
    <source>
        <dbReference type="EMBL" id="MBE1508607.1"/>
    </source>
</evidence>
<keyword evidence="3" id="KW-1185">Reference proteome</keyword>
<comment type="caution">
    <text evidence="2">The sequence shown here is derived from an EMBL/GenBank/DDBJ whole genome shotgun (WGS) entry which is preliminary data.</text>
</comment>
<evidence type="ECO:0000313" key="3">
    <source>
        <dbReference type="Proteomes" id="UP000620262"/>
    </source>
</evidence>